<sequence length="86" mass="9721">MGIASGKVLTVHRTDRDTKLVAADAGQRRNIIRHFSAANQRPDFCQNGFQHCIIDNRRHTRLLAHHQNSVGEYSRRGRRSSGANVD</sequence>
<dbReference type="EMBL" id="UGMN01000004">
    <property type="protein sequence ID" value="STU85110.1"/>
    <property type="molecule type" value="Genomic_DNA"/>
</dbReference>
<accession>A0A377ZTG5</accession>
<evidence type="ECO:0000256" key="1">
    <source>
        <dbReference type="SAM" id="MobiDB-lite"/>
    </source>
</evidence>
<dbReference type="Proteomes" id="UP000254387">
    <property type="component" value="Unassembled WGS sequence"/>
</dbReference>
<dbReference type="AlphaFoldDB" id="A0A377ZTG5"/>
<evidence type="ECO:0000313" key="2">
    <source>
        <dbReference type="EMBL" id="STU85110.1"/>
    </source>
</evidence>
<reference evidence="2 3" key="1">
    <citation type="submission" date="2018-06" db="EMBL/GenBank/DDBJ databases">
        <authorList>
            <consortium name="Pathogen Informatics"/>
            <person name="Doyle S."/>
        </authorList>
    </citation>
    <scope>NUCLEOTIDE SEQUENCE [LARGE SCALE GENOMIC DNA]</scope>
    <source>
        <strain evidence="2 3">NCTC5053</strain>
    </source>
</reference>
<proteinExistence type="predicted"/>
<gene>
    <name evidence="2" type="ORF">NCTC5053_00812</name>
</gene>
<name>A0A377ZTG5_KLEPN</name>
<evidence type="ECO:0000313" key="3">
    <source>
        <dbReference type="Proteomes" id="UP000254387"/>
    </source>
</evidence>
<organism evidence="2 3">
    <name type="scientific">Klebsiella pneumoniae</name>
    <dbReference type="NCBI Taxonomy" id="573"/>
    <lineage>
        <taxon>Bacteria</taxon>
        <taxon>Pseudomonadati</taxon>
        <taxon>Pseudomonadota</taxon>
        <taxon>Gammaproteobacteria</taxon>
        <taxon>Enterobacterales</taxon>
        <taxon>Enterobacteriaceae</taxon>
        <taxon>Klebsiella/Raoultella group</taxon>
        <taxon>Klebsiella</taxon>
        <taxon>Klebsiella pneumoniae complex</taxon>
    </lineage>
</organism>
<feature type="region of interest" description="Disordered" evidence="1">
    <location>
        <begin position="66"/>
        <end position="86"/>
    </location>
</feature>
<protein>
    <submittedName>
        <fullName evidence="2">Uncharacterized protein</fullName>
    </submittedName>
</protein>